<proteinExistence type="predicted"/>
<feature type="chain" id="PRO_5041424730" description="Transmembrane protein" evidence="1">
    <location>
        <begin position="22"/>
        <end position="457"/>
    </location>
</feature>
<keyword evidence="3" id="KW-1185">Reference proteome</keyword>
<organism evidence="2 3">
    <name type="scientific">Lasiosphaeris hirsuta</name>
    <dbReference type="NCBI Taxonomy" id="260670"/>
    <lineage>
        <taxon>Eukaryota</taxon>
        <taxon>Fungi</taxon>
        <taxon>Dikarya</taxon>
        <taxon>Ascomycota</taxon>
        <taxon>Pezizomycotina</taxon>
        <taxon>Sordariomycetes</taxon>
        <taxon>Sordariomycetidae</taxon>
        <taxon>Sordariales</taxon>
        <taxon>Lasiosphaeriaceae</taxon>
        <taxon>Lasiosphaeris</taxon>
    </lineage>
</organism>
<protein>
    <recommendedName>
        <fullName evidence="4">Transmembrane protein</fullName>
    </recommendedName>
</protein>
<evidence type="ECO:0000256" key="1">
    <source>
        <dbReference type="SAM" id="SignalP"/>
    </source>
</evidence>
<dbReference type="EMBL" id="JAUKUA010000004">
    <property type="protein sequence ID" value="KAK0716371.1"/>
    <property type="molecule type" value="Genomic_DNA"/>
</dbReference>
<evidence type="ECO:0008006" key="4">
    <source>
        <dbReference type="Google" id="ProtNLM"/>
    </source>
</evidence>
<feature type="non-terminal residue" evidence="2">
    <location>
        <position position="457"/>
    </location>
</feature>
<gene>
    <name evidence="2" type="ORF">B0H67DRAFT_441906</name>
</gene>
<comment type="caution">
    <text evidence="2">The sequence shown here is derived from an EMBL/GenBank/DDBJ whole genome shotgun (WGS) entry which is preliminary data.</text>
</comment>
<name>A0AA40AIB8_9PEZI</name>
<accession>A0AA40AIB8</accession>
<feature type="non-terminal residue" evidence="2">
    <location>
        <position position="1"/>
    </location>
</feature>
<sequence>WAMLLVHGAMCIALALTMSLALDGYQAGSETDPHYFEGRLLLRVHDVTTLISVALVMIKSVVGSWSTAILWASGRYMLFRSAHPESPTAVSFMLRRKLPPWLRLSGGKSQMPKDVFGWASSLAILSALVQTSTGPLLTGSVEWNPTTSISNTSVAIRSVDPATTPDDWRLYNSEGGLNDKRGHLRLAAGHANLAWAETSLMDAKGNSNVGNGCRHIVHYNGLPRGSVVEDMILPCINIRGIQWYHSADQIAPEDWADVESKDLSLVGDDPFSYSFPGVSAVYEWPRLRSALPTDTVPLAHLFSGTKTVALLAGRHDLTNQTDSPCKNVGSTIFGNLDALPYHLQSRRVGGTEECFLIGKLNFTAGMTRSRRARFIAPRVIEDLTPVQEVRFEASPWVPEALWLLPDVMTMISIMNTSQIPTFNNIDGYVDSLTRQAFLGAWDMLSHSFDEGETRATY</sequence>
<dbReference type="Proteomes" id="UP001172102">
    <property type="component" value="Unassembled WGS sequence"/>
</dbReference>
<evidence type="ECO:0000313" key="2">
    <source>
        <dbReference type="EMBL" id="KAK0716371.1"/>
    </source>
</evidence>
<feature type="signal peptide" evidence="1">
    <location>
        <begin position="1"/>
        <end position="21"/>
    </location>
</feature>
<keyword evidence="1" id="KW-0732">Signal</keyword>
<evidence type="ECO:0000313" key="3">
    <source>
        <dbReference type="Proteomes" id="UP001172102"/>
    </source>
</evidence>
<dbReference type="AlphaFoldDB" id="A0AA40AIB8"/>
<reference evidence="2" key="1">
    <citation type="submission" date="2023-06" db="EMBL/GenBank/DDBJ databases">
        <title>Genome-scale phylogeny and comparative genomics of the fungal order Sordariales.</title>
        <authorList>
            <consortium name="Lawrence Berkeley National Laboratory"/>
            <person name="Hensen N."/>
            <person name="Bonometti L."/>
            <person name="Westerberg I."/>
            <person name="Brannstrom I.O."/>
            <person name="Guillou S."/>
            <person name="Cros-Aarteil S."/>
            <person name="Calhoun S."/>
            <person name="Haridas S."/>
            <person name="Kuo A."/>
            <person name="Mondo S."/>
            <person name="Pangilinan J."/>
            <person name="Riley R."/>
            <person name="Labutti K."/>
            <person name="Andreopoulos B."/>
            <person name="Lipzen A."/>
            <person name="Chen C."/>
            <person name="Yanf M."/>
            <person name="Daum C."/>
            <person name="Ng V."/>
            <person name="Clum A."/>
            <person name="Steindorff A."/>
            <person name="Ohm R."/>
            <person name="Martin F."/>
            <person name="Silar P."/>
            <person name="Natvig D."/>
            <person name="Lalanne C."/>
            <person name="Gautier V."/>
            <person name="Ament-Velasquez S.L."/>
            <person name="Kruys A."/>
            <person name="Hutchinson M.I."/>
            <person name="Powell A.J."/>
            <person name="Barry K."/>
            <person name="Miller A.N."/>
            <person name="Grigoriev I.V."/>
            <person name="Debuchy R."/>
            <person name="Gladieux P."/>
            <person name="Thoren M.H."/>
            <person name="Johannesson H."/>
        </authorList>
    </citation>
    <scope>NUCLEOTIDE SEQUENCE</scope>
    <source>
        <strain evidence="2">SMH4607-1</strain>
    </source>
</reference>